<dbReference type="FunFam" id="2.60.120.290:FF:000013">
    <property type="entry name" value="Membrane frizzled-related protein"/>
    <property type="match status" value="1"/>
</dbReference>
<keyword evidence="11" id="KW-0106">Calcium</keyword>
<evidence type="ECO:0000256" key="1">
    <source>
        <dbReference type="ARBA" id="ARBA00004613"/>
    </source>
</evidence>
<dbReference type="Ensembl" id="ENSOTST00005121183.1">
    <property type="protein sequence ID" value="ENSOTSP00005148309.1"/>
    <property type="gene ID" value="ENSOTSG00005073671.1"/>
</dbReference>
<keyword evidence="13" id="KW-1015">Disulfide bond</keyword>
<reference evidence="20" key="1">
    <citation type="journal article" date="2018" name="PLoS ONE">
        <title>Chinook salmon (Oncorhynchus tshawytscha) genome and transcriptome.</title>
        <authorList>
            <person name="Christensen K.A."/>
            <person name="Leong J.S."/>
            <person name="Sakhrani D."/>
            <person name="Biagi C.A."/>
            <person name="Minkley D.R."/>
            <person name="Withler R.E."/>
            <person name="Rondeau E.B."/>
            <person name="Koop B.F."/>
            <person name="Devlin R.H."/>
        </authorList>
    </citation>
    <scope>NUCLEOTIDE SEQUENCE [LARGE SCALE GENOMIC DNA]</scope>
</reference>
<keyword evidence="10 15" id="KW-0862">Zinc</keyword>
<dbReference type="Gene3D" id="2.10.25.10">
    <property type="entry name" value="Laminin"/>
    <property type="match status" value="2"/>
</dbReference>
<evidence type="ECO:0000256" key="2">
    <source>
        <dbReference type="ARBA" id="ARBA00022473"/>
    </source>
</evidence>
<evidence type="ECO:0000256" key="7">
    <source>
        <dbReference type="ARBA" id="ARBA00022729"/>
    </source>
</evidence>
<reference evidence="19" key="3">
    <citation type="submission" date="2025-09" db="UniProtKB">
        <authorList>
            <consortium name="Ensembl"/>
        </authorList>
    </citation>
    <scope>IDENTIFICATION</scope>
</reference>
<dbReference type="InterPro" id="IPR035914">
    <property type="entry name" value="Sperma_CUB_dom_sf"/>
</dbReference>
<feature type="domain" description="CUB" evidence="16">
    <location>
        <begin position="309"/>
        <end position="405"/>
    </location>
</feature>
<dbReference type="Proteomes" id="UP000694402">
    <property type="component" value="Unassembled WGS sequence"/>
</dbReference>
<dbReference type="FunFam" id="2.60.120.290:FF:000009">
    <property type="entry name" value="Metalloendopeptidase"/>
    <property type="match status" value="1"/>
</dbReference>
<evidence type="ECO:0000256" key="4">
    <source>
        <dbReference type="ARBA" id="ARBA00022536"/>
    </source>
</evidence>
<protein>
    <recommendedName>
        <fullName evidence="15">Metalloendopeptidase</fullName>
        <ecNumber evidence="15">3.4.24.-</ecNumber>
    </recommendedName>
</protein>
<dbReference type="PIRSF" id="PIRSF001199">
    <property type="entry name" value="BMP_1/tolloid-like"/>
    <property type="match status" value="1"/>
</dbReference>
<keyword evidence="4 14" id="KW-0245">EGF-like domain</keyword>
<evidence type="ECO:0000256" key="5">
    <source>
        <dbReference type="ARBA" id="ARBA00022670"/>
    </source>
</evidence>
<sequence>MEPGEVNSLGEPYDFDSIMHYARNTFSRGMFLDTILPSRDENGIRPAIGQRTRLSKGDISQARKLYRCPGRSVYCVCVCVVSVTPGEKIVLNFTTMDLYKSSLCWYDYIEVRDGYWRKAPLLGRFCGDQVPEGLVSSESRMWIEFRSSSNWVGKGFTAVYEDQGQIQSPNYPDDYRPSKDCVWRITVSEGYNVGLSFQAFERHDSCAYDYLEVRDGPAESSPLIGRFCGYDRPEEVRSTSHNLWMKFERTVNKAGFAANFFKGLSGASEREGGGCEQRCVNTLGSFKCACDPASWPWTNRAGSVCVSACGGLLSKLNGTISTPVAPTQYRISMQFESFELEGNEVCKYDFVEMRSGLSSDSKLHGKYCGTEVPEVITSQYNNMRIEFKSDNTVSKKGFKAHFFSDKDECSKDNGGCQHDCINTVGSYVCQCRHGFILHENKHDCKEAECKHKVHSPSGTMNSPNWPDKYPSRKECTWDITTTPGHRVRLSFNEFEIEQHQECAYDHLEAFDGEGDSAAILGRLCGSKIPEPLVSTGNKMYLRFISDASVQRKGFQATHSTECGGRLKAETRQKNLYSHSQFGDNNYPGHTDCEWLVTSEEGYGIELTFTTFEVEEEADCGYDYIELYDGYDSNSHRLGRFCGSGPREEIYSAGDAVLIRFHSDDTISKKGFHIRYISTQFQQNLHTRK</sequence>
<dbReference type="FunFam" id="2.60.120.290:FF:000011">
    <property type="entry name" value="Metalloendopeptidase"/>
    <property type="match status" value="1"/>
</dbReference>
<feature type="domain" description="CUB" evidence="16">
    <location>
        <begin position="48"/>
        <end position="150"/>
    </location>
</feature>
<evidence type="ECO:0000313" key="20">
    <source>
        <dbReference type="Proteomes" id="UP000694402"/>
    </source>
</evidence>
<evidence type="ECO:0000256" key="15">
    <source>
        <dbReference type="RuleBase" id="RU361183"/>
    </source>
</evidence>
<evidence type="ECO:0000256" key="11">
    <source>
        <dbReference type="ARBA" id="ARBA00022837"/>
    </source>
</evidence>
<evidence type="ECO:0000313" key="19">
    <source>
        <dbReference type="Ensembl" id="ENSOTSP00005148309.1"/>
    </source>
</evidence>
<proteinExistence type="predicted"/>
<keyword evidence="2" id="KW-0217">Developmental protein</keyword>
<dbReference type="InterPro" id="IPR049883">
    <property type="entry name" value="NOTCH1_EGF-like"/>
</dbReference>
<evidence type="ECO:0000256" key="13">
    <source>
        <dbReference type="ARBA" id="ARBA00023157"/>
    </source>
</evidence>
<dbReference type="InterPro" id="IPR001506">
    <property type="entry name" value="Peptidase_M12A"/>
</dbReference>
<evidence type="ECO:0000259" key="16">
    <source>
        <dbReference type="PROSITE" id="PS01180"/>
    </source>
</evidence>
<comment type="cofactor">
    <cofactor evidence="15">
        <name>Zn(2+)</name>
        <dbReference type="ChEBI" id="CHEBI:29105"/>
    </cofactor>
    <text evidence="15">Binds 1 zinc ion per subunit.</text>
</comment>
<dbReference type="SUPFAM" id="SSF55486">
    <property type="entry name" value="Metalloproteases ('zincins'), catalytic domain"/>
    <property type="match status" value="1"/>
</dbReference>
<evidence type="ECO:0000259" key="18">
    <source>
        <dbReference type="PROSITE" id="PS51864"/>
    </source>
</evidence>
<keyword evidence="8" id="KW-0677">Repeat</keyword>
<evidence type="ECO:0000259" key="17">
    <source>
        <dbReference type="PROSITE" id="PS50026"/>
    </source>
</evidence>
<dbReference type="SMART" id="SM00181">
    <property type="entry name" value="EGF"/>
    <property type="match status" value="2"/>
</dbReference>
<dbReference type="InterPro" id="IPR000742">
    <property type="entry name" value="EGF"/>
</dbReference>
<keyword evidence="5 15" id="KW-0645">Protease</keyword>
<dbReference type="CDD" id="cd00041">
    <property type="entry name" value="CUB"/>
    <property type="match status" value="5"/>
</dbReference>
<dbReference type="PRINTS" id="PR00480">
    <property type="entry name" value="ASTACIN"/>
</dbReference>
<name>A0AAZ3S5B1_ONCTS</name>
<dbReference type="Gene3D" id="2.60.120.290">
    <property type="entry name" value="Spermadhesin, CUB domain"/>
    <property type="match status" value="5"/>
</dbReference>
<dbReference type="InterPro" id="IPR000859">
    <property type="entry name" value="CUB_dom"/>
</dbReference>
<dbReference type="Pfam" id="PF07645">
    <property type="entry name" value="EGF_CA"/>
    <property type="match status" value="1"/>
</dbReference>
<dbReference type="InterPro" id="IPR015446">
    <property type="entry name" value="BMP_1/tolloid-like"/>
</dbReference>
<dbReference type="EC" id="3.4.24.-" evidence="15"/>
<dbReference type="FunFam" id="2.60.120.290:FF:000014">
    <property type="entry name" value="Metalloendopeptidase"/>
    <property type="match status" value="1"/>
</dbReference>
<evidence type="ECO:0000256" key="9">
    <source>
        <dbReference type="ARBA" id="ARBA00022801"/>
    </source>
</evidence>
<organism evidence="19 20">
    <name type="scientific">Oncorhynchus tshawytscha</name>
    <name type="common">Chinook salmon</name>
    <name type="synonym">Salmo tshawytscha</name>
    <dbReference type="NCBI Taxonomy" id="74940"/>
    <lineage>
        <taxon>Eukaryota</taxon>
        <taxon>Metazoa</taxon>
        <taxon>Chordata</taxon>
        <taxon>Craniata</taxon>
        <taxon>Vertebrata</taxon>
        <taxon>Euteleostomi</taxon>
        <taxon>Actinopterygii</taxon>
        <taxon>Neopterygii</taxon>
        <taxon>Teleostei</taxon>
        <taxon>Protacanthopterygii</taxon>
        <taxon>Salmoniformes</taxon>
        <taxon>Salmonidae</taxon>
        <taxon>Salmoninae</taxon>
        <taxon>Oncorhynchus</taxon>
    </lineage>
</organism>
<comment type="caution">
    <text evidence="14">Lacks conserved residue(s) required for the propagation of feature annotation.</text>
</comment>
<dbReference type="GO" id="GO:0004222">
    <property type="term" value="F:metalloendopeptidase activity"/>
    <property type="evidence" value="ECO:0007669"/>
    <property type="project" value="UniProtKB-UniRule"/>
</dbReference>
<evidence type="ECO:0000256" key="6">
    <source>
        <dbReference type="ARBA" id="ARBA00022723"/>
    </source>
</evidence>
<keyword evidence="9 15" id="KW-0378">Hydrolase</keyword>
<accession>A0AAZ3S5B1</accession>
<dbReference type="PROSITE" id="PS51864">
    <property type="entry name" value="ASTACIN"/>
    <property type="match status" value="1"/>
</dbReference>
<evidence type="ECO:0000256" key="10">
    <source>
        <dbReference type="ARBA" id="ARBA00022833"/>
    </source>
</evidence>
<feature type="domain" description="CUB" evidence="16">
    <location>
        <begin position="449"/>
        <end position="561"/>
    </location>
</feature>
<dbReference type="Pfam" id="PF14670">
    <property type="entry name" value="FXa_inhibition"/>
    <property type="match status" value="1"/>
</dbReference>
<dbReference type="InterPro" id="IPR001881">
    <property type="entry name" value="EGF-like_Ca-bd_dom"/>
</dbReference>
<keyword evidence="6 15" id="KW-0479">Metal-binding</keyword>
<evidence type="ECO:0000256" key="3">
    <source>
        <dbReference type="ARBA" id="ARBA00022525"/>
    </source>
</evidence>
<keyword evidence="20" id="KW-1185">Reference proteome</keyword>
<dbReference type="PROSITE" id="PS01180">
    <property type="entry name" value="CUB"/>
    <property type="match status" value="5"/>
</dbReference>
<dbReference type="GO" id="GO:0005509">
    <property type="term" value="F:calcium ion binding"/>
    <property type="evidence" value="ECO:0007669"/>
    <property type="project" value="InterPro"/>
</dbReference>
<dbReference type="SUPFAM" id="SSF49854">
    <property type="entry name" value="Spermadhesin, CUB domain"/>
    <property type="match status" value="5"/>
</dbReference>
<keyword evidence="7" id="KW-0732">Signal</keyword>
<dbReference type="FunFam" id="2.10.25.10:FF:000022">
    <property type="entry name" value="Metalloendopeptidase"/>
    <property type="match status" value="1"/>
</dbReference>
<evidence type="ECO:0000256" key="8">
    <source>
        <dbReference type="ARBA" id="ARBA00022737"/>
    </source>
</evidence>
<dbReference type="Pfam" id="PF00431">
    <property type="entry name" value="CUB"/>
    <property type="match status" value="4"/>
</dbReference>
<dbReference type="PROSITE" id="PS01186">
    <property type="entry name" value="EGF_2"/>
    <property type="match status" value="1"/>
</dbReference>
<dbReference type="InterPro" id="IPR018097">
    <property type="entry name" value="EGF_Ca-bd_CS"/>
</dbReference>
<feature type="domain" description="CUB" evidence="16">
    <location>
        <begin position="562"/>
        <end position="678"/>
    </location>
</feature>
<reference evidence="19" key="2">
    <citation type="submission" date="2025-08" db="UniProtKB">
        <authorList>
            <consortium name="Ensembl"/>
        </authorList>
    </citation>
    <scope>IDENTIFICATION</scope>
</reference>
<dbReference type="PROSITE" id="PS01187">
    <property type="entry name" value="EGF_CA"/>
    <property type="match status" value="1"/>
</dbReference>
<dbReference type="SMART" id="SM00042">
    <property type="entry name" value="CUB"/>
    <property type="match status" value="5"/>
</dbReference>
<dbReference type="PANTHER" id="PTHR24255">
    <property type="entry name" value="COMPLEMENT COMPONENT 1, S SUBCOMPONENT-RELATED"/>
    <property type="match status" value="1"/>
</dbReference>
<comment type="subcellular location">
    <subcellularLocation>
        <location evidence="1">Secreted</location>
    </subcellularLocation>
</comment>
<keyword evidence="12 15" id="KW-0482">Metalloprotease</keyword>
<feature type="domain" description="EGF-like" evidence="17">
    <location>
        <begin position="405"/>
        <end position="445"/>
    </location>
</feature>
<keyword evidence="3" id="KW-0964">Secreted</keyword>
<feature type="domain" description="CUB" evidence="16">
    <location>
        <begin position="152"/>
        <end position="263"/>
    </location>
</feature>
<dbReference type="AlphaFoldDB" id="A0AAZ3S5B1"/>
<dbReference type="GeneTree" id="ENSGT00940000157225"/>
<dbReference type="SMART" id="SM00179">
    <property type="entry name" value="EGF_CA"/>
    <property type="match status" value="2"/>
</dbReference>
<dbReference type="Pfam" id="PF01400">
    <property type="entry name" value="Astacin"/>
    <property type="match status" value="1"/>
</dbReference>
<dbReference type="Gene3D" id="3.40.390.10">
    <property type="entry name" value="Collagenase (Catalytic Domain)"/>
    <property type="match status" value="1"/>
</dbReference>
<dbReference type="GO" id="GO:0004252">
    <property type="term" value="F:serine-type endopeptidase activity"/>
    <property type="evidence" value="ECO:0007669"/>
    <property type="project" value="TreeGrafter"/>
</dbReference>
<dbReference type="GO" id="GO:0005615">
    <property type="term" value="C:extracellular space"/>
    <property type="evidence" value="ECO:0007669"/>
    <property type="project" value="TreeGrafter"/>
</dbReference>
<dbReference type="PANTHER" id="PTHR24255:SF31">
    <property type="entry name" value="CUBILIN-LIKE PROTEIN"/>
    <property type="match status" value="1"/>
</dbReference>
<dbReference type="InterPro" id="IPR024079">
    <property type="entry name" value="MetalloPept_cat_dom_sf"/>
</dbReference>
<evidence type="ECO:0000256" key="14">
    <source>
        <dbReference type="PROSITE-ProRule" id="PRU00076"/>
    </source>
</evidence>
<dbReference type="PROSITE" id="PS00010">
    <property type="entry name" value="ASX_HYDROXYL"/>
    <property type="match status" value="1"/>
</dbReference>
<feature type="domain" description="Peptidase M12A" evidence="18">
    <location>
        <begin position="1"/>
        <end position="69"/>
    </location>
</feature>
<dbReference type="PROSITE" id="PS50026">
    <property type="entry name" value="EGF_3"/>
    <property type="match status" value="1"/>
</dbReference>
<dbReference type="GO" id="GO:0006508">
    <property type="term" value="P:proteolysis"/>
    <property type="evidence" value="ECO:0007669"/>
    <property type="project" value="UniProtKB-KW"/>
</dbReference>
<dbReference type="InterPro" id="IPR000152">
    <property type="entry name" value="EGF-type_Asp/Asn_hydroxyl_site"/>
</dbReference>
<dbReference type="SUPFAM" id="SSF57196">
    <property type="entry name" value="EGF/Laminin"/>
    <property type="match status" value="1"/>
</dbReference>
<evidence type="ECO:0000256" key="12">
    <source>
        <dbReference type="ARBA" id="ARBA00023049"/>
    </source>
</evidence>